<evidence type="ECO:0000313" key="1">
    <source>
        <dbReference type="EMBL" id="GAA4723755.1"/>
    </source>
</evidence>
<dbReference type="Pfam" id="PF20721">
    <property type="entry name" value="C19orf12"/>
    <property type="match status" value="1"/>
</dbReference>
<evidence type="ECO:0008006" key="3">
    <source>
        <dbReference type="Google" id="ProtNLM"/>
    </source>
</evidence>
<reference evidence="2" key="1">
    <citation type="journal article" date="2019" name="Int. J. Syst. Evol. Microbiol.">
        <title>The Global Catalogue of Microorganisms (GCM) 10K type strain sequencing project: providing services to taxonomists for standard genome sequencing and annotation.</title>
        <authorList>
            <consortium name="The Broad Institute Genomics Platform"/>
            <consortium name="The Broad Institute Genome Sequencing Center for Infectious Disease"/>
            <person name="Wu L."/>
            <person name="Ma J."/>
        </authorList>
    </citation>
    <scope>NUCLEOTIDE SEQUENCE [LARGE SCALE GENOMIC DNA]</scope>
    <source>
        <strain evidence="2">JCM 18063</strain>
    </source>
</reference>
<dbReference type="Proteomes" id="UP001500956">
    <property type="component" value="Unassembled WGS sequence"/>
</dbReference>
<sequence length="151" mass="15609">MREARGDRAVAARLVFARLEELGWITAHERDVVTRMHATGRPAPGRDTSERKGPIAAREYFAVRDMHDELLARGDASPVALVLASSAVGSYEATPGDDGTTVVFAKSNRDYQGLLTGAGAIIGGALGGPTGAAIGGAVGGVIGYVVDDCKD</sequence>
<comment type="caution">
    <text evidence="1">The sequence shown here is derived from an EMBL/GenBank/DDBJ whole genome shotgun (WGS) entry which is preliminary data.</text>
</comment>
<proteinExistence type="predicted"/>
<name>A0ABP8YB78_9MICO</name>
<accession>A0ABP8YB78</accession>
<protein>
    <recommendedName>
        <fullName evidence="3">Glycine zipper domain-containing protein</fullName>
    </recommendedName>
</protein>
<gene>
    <name evidence="1" type="ORF">GCM10023216_11790</name>
</gene>
<dbReference type="EMBL" id="BAABID010000006">
    <property type="protein sequence ID" value="GAA4723755.1"/>
    <property type="molecule type" value="Genomic_DNA"/>
</dbReference>
<dbReference type="InterPro" id="IPR033369">
    <property type="entry name" value="C19orf12"/>
</dbReference>
<organism evidence="1 2">
    <name type="scientific">Isoptericola chiayiensis</name>
    <dbReference type="NCBI Taxonomy" id="579446"/>
    <lineage>
        <taxon>Bacteria</taxon>
        <taxon>Bacillati</taxon>
        <taxon>Actinomycetota</taxon>
        <taxon>Actinomycetes</taxon>
        <taxon>Micrococcales</taxon>
        <taxon>Promicromonosporaceae</taxon>
        <taxon>Isoptericola</taxon>
    </lineage>
</organism>
<evidence type="ECO:0000313" key="2">
    <source>
        <dbReference type="Proteomes" id="UP001500956"/>
    </source>
</evidence>
<keyword evidence="2" id="KW-1185">Reference proteome</keyword>